<comment type="caution">
    <text evidence="2">The sequence shown here is derived from an EMBL/GenBank/DDBJ whole genome shotgun (WGS) entry which is preliminary data.</text>
</comment>
<keyword evidence="3" id="KW-1185">Reference proteome</keyword>
<evidence type="ECO:0000313" key="3">
    <source>
        <dbReference type="Proteomes" id="UP000499080"/>
    </source>
</evidence>
<protein>
    <submittedName>
        <fullName evidence="2">Uncharacterized protein</fullName>
    </submittedName>
</protein>
<name>A0A4Y2KLD5_ARAVE</name>
<proteinExistence type="predicted"/>
<sequence>MTPELALPSPNFRSISAGGNLTLLRFNMHQAHKHGGYSAESRLEPEALRLGSRDLTPNPPSVKSTCVSRSNSGSLVKRSPTQLARVVFNKVYRILPNTCTEKIS</sequence>
<gene>
    <name evidence="2" type="ORF">AVEN_116428_1</name>
</gene>
<accession>A0A4Y2KLD5</accession>
<reference evidence="2 3" key="1">
    <citation type="journal article" date="2019" name="Sci. Rep.">
        <title>Orb-weaving spider Araneus ventricosus genome elucidates the spidroin gene catalogue.</title>
        <authorList>
            <person name="Kono N."/>
            <person name="Nakamura H."/>
            <person name="Ohtoshi R."/>
            <person name="Moran D.A.P."/>
            <person name="Shinohara A."/>
            <person name="Yoshida Y."/>
            <person name="Fujiwara M."/>
            <person name="Mori M."/>
            <person name="Tomita M."/>
            <person name="Arakawa K."/>
        </authorList>
    </citation>
    <scope>NUCLEOTIDE SEQUENCE [LARGE SCALE GENOMIC DNA]</scope>
</reference>
<dbReference type="Proteomes" id="UP000499080">
    <property type="component" value="Unassembled WGS sequence"/>
</dbReference>
<feature type="compositionally biased region" description="Polar residues" evidence="1">
    <location>
        <begin position="61"/>
        <end position="74"/>
    </location>
</feature>
<evidence type="ECO:0000313" key="2">
    <source>
        <dbReference type="EMBL" id="GBN02243.1"/>
    </source>
</evidence>
<organism evidence="2 3">
    <name type="scientific">Araneus ventricosus</name>
    <name type="common">Orbweaver spider</name>
    <name type="synonym">Epeira ventricosa</name>
    <dbReference type="NCBI Taxonomy" id="182803"/>
    <lineage>
        <taxon>Eukaryota</taxon>
        <taxon>Metazoa</taxon>
        <taxon>Ecdysozoa</taxon>
        <taxon>Arthropoda</taxon>
        <taxon>Chelicerata</taxon>
        <taxon>Arachnida</taxon>
        <taxon>Araneae</taxon>
        <taxon>Araneomorphae</taxon>
        <taxon>Entelegynae</taxon>
        <taxon>Araneoidea</taxon>
        <taxon>Araneidae</taxon>
        <taxon>Araneus</taxon>
    </lineage>
</organism>
<dbReference type="AlphaFoldDB" id="A0A4Y2KLD5"/>
<dbReference type="EMBL" id="BGPR01004688">
    <property type="protein sequence ID" value="GBN02243.1"/>
    <property type="molecule type" value="Genomic_DNA"/>
</dbReference>
<feature type="region of interest" description="Disordered" evidence="1">
    <location>
        <begin position="51"/>
        <end position="74"/>
    </location>
</feature>
<evidence type="ECO:0000256" key="1">
    <source>
        <dbReference type="SAM" id="MobiDB-lite"/>
    </source>
</evidence>